<evidence type="ECO:0000259" key="8">
    <source>
        <dbReference type="Pfam" id="PF01694"/>
    </source>
</evidence>
<reference evidence="9 10" key="1">
    <citation type="submission" date="2016-10" db="EMBL/GenBank/DDBJ databases">
        <authorList>
            <person name="de Groot N.N."/>
        </authorList>
    </citation>
    <scope>NUCLEOTIDE SEQUENCE [LARGE SCALE GENOMIC DNA]</scope>
    <source>
        <strain evidence="9 10">DSM 21668</strain>
    </source>
</reference>
<evidence type="ECO:0000313" key="9">
    <source>
        <dbReference type="EMBL" id="SDL71600.1"/>
    </source>
</evidence>
<keyword evidence="4" id="KW-0378">Hydrolase</keyword>
<evidence type="ECO:0000256" key="7">
    <source>
        <dbReference type="SAM" id="Phobius"/>
    </source>
</evidence>
<feature type="transmembrane region" description="Helical" evidence="7">
    <location>
        <begin position="84"/>
        <end position="102"/>
    </location>
</feature>
<feature type="transmembrane region" description="Helical" evidence="7">
    <location>
        <begin position="53"/>
        <end position="72"/>
    </location>
</feature>
<feature type="transmembrane region" description="Helical" evidence="7">
    <location>
        <begin position="12"/>
        <end position="33"/>
    </location>
</feature>
<dbReference type="Pfam" id="PF01694">
    <property type="entry name" value="Rhomboid"/>
    <property type="match status" value="2"/>
</dbReference>
<evidence type="ECO:0000256" key="4">
    <source>
        <dbReference type="ARBA" id="ARBA00022801"/>
    </source>
</evidence>
<sequence length="260" mass="29382">MFNLTPAVRAILLANVALFAAESLVFPNLGNLLGLHNFESPLFLPFQFVTHMFMHGGFGHLFSNMFALIMFGPGLENLWGTKRFTFFYFFTGIGAGLLYSGVNYYEIGQIKDAALAFVQDPDPTNFAGFMNDYAPLLQNEPLIQRYLSNPDNVMLQKQVVLLTREYVNMVVNIPMVGASGAIFGILMAFGMLFPNTLLFLLFIPFPIKAKYFVALYGLYELYSGLHQNPGDNVAHFAHVGGMLFAFILIRYWARQRKNFY</sequence>
<feature type="domain" description="Peptidase S54 rhomboid" evidence="8">
    <location>
        <begin position="47"/>
        <end position="103"/>
    </location>
</feature>
<dbReference type="InterPro" id="IPR022764">
    <property type="entry name" value="Peptidase_S54_rhomboid_dom"/>
</dbReference>
<dbReference type="Gene3D" id="1.20.1540.10">
    <property type="entry name" value="Rhomboid-like"/>
    <property type="match status" value="1"/>
</dbReference>
<organism evidence="9 10">
    <name type="scientific">Siphonobacter aquaeclarae</name>
    <dbReference type="NCBI Taxonomy" id="563176"/>
    <lineage>
        <taxon>Bacteria</taxon>
        <taxon>Pseudomonadati</taxon>
        <taxon>Bacteroidota</taxon>
        <taxon>Cytophagia</taxon>
        <taxon>Cytophagales</taxon>
        <taxon>Cytophagaceae</taxon>
        <taxon>Siphonobacter</taxon>
    </lineage>
</organism>
<evidence type="ECO:0000313" key="10">
    <source>
        <dbReference type="Proteomes" id="UP000198901"/>
    </source>
</evidence>
<feature type="transmembrane region" description="Helical" evidence="7">
    <location>
        <begin position="234"/>
        <end position="253"/>
    </location>
</feature>
<dbReference type="AlphaFoldDB" id="A0A1G9MBF1"/>
<evidence type="ECO:0000256" key="3">
    <source>
        <dbReference type="ARBA" id="ARBA00022692"/>
    </source>
</evidence>
<dbReference type="GO" id="GO:0016020">
    <property type="term" value="C:membrane"/>
    <property type="evidence" value="ECO:0007669"/>
    <property type="project" value="UniProtKB-SubCell"/>
</dbReference>
<keyword evidence="10" id="KW-1185">Reference proteome</keyword>
<evidence type="ECO:0000256" key="1">
    <source>
        <dbReference type="ARBA" id="ARBA00004141"/>
    </source>
</evidence>
<keyword evidence="3 7" id="KW-0812">Transmembrane</keyword>
<dbReference type="OrthoDB" id="9807874at2"/>
<dbReference type="InterPro" id="IPR035952">
    <property type="entry name" value="Rhomboid-like_sf"/>
</dbReference>
<accession>A0A1G9MBF1</accession>
<dbReference type="Proteomes" id="UP000198901">
    <property type="component" value="Unassembled WGS sequence"/>
</dbReference>
<name>A0A1G9MBF1_9BACT</name>
<feature type="domain" description="Peptidase S54 rhomboid" evidence="8">
    <location>
        <begin position="167"/>
        <end position="251"/>
    </location>
</feature>
<proteinExistence type="inferred from homology"/>
<evidence type="ECO:0000256" key="2">
    <source>
        <dbReference type="ARBA" id="ARBA00009045"/>
    </source>
</evidence>
<dbReference type="RefSeq" id="WP_093199959.1">
    <property type="nucleotide sequence ID" value="NZ_FNGS01000003.1"/>
</dbReference>
<keyword evidence="5 7" id="KW-1133">Transmembrane helix</keyword>
<dbReference type="SUPFAM" id="SSF144091">
    <property type="entry name" value="Rhomboid-like"/>
    <property type="match status" value="1"/>
</dbReference>
<dbReference type="STRING" id="563176.SAMN04488090_1531"/>
<protein>
    <submittedName>
        <fullName evidence="9">Rhomboid family protein</fullName>
    </submittedName>
</protein>
<keyword evidence="6 7" id="KW-0472">Membrane</keyword>
<comment type="subcellular location">
    <subcellularLocation>
        <location evidence="1">Membrane</location>
        <topology evidence="1">Multi-pass membrane protein</topology>
    </subcellularLocation>
</comment>
<evidence type="ECO:0000256" key="5">
    <source>
        <dbReference type="ARBA" id="ARBA00022989"/>
    </source>
</evidence>
<feature type="transmembrane region" description="Helical" evidence="7">
    <location>
        <begin position="197"/>
        <end position="219"/>
    </location>
</feature>
<dbReference type="InterPro" id="IPR050925">
    <property type="entry name" value="Rhomboid_protease_S54"/>
</dbReference>
<evidence type="ECO:0000256" key="6">
    <source>
        <dbReference type="ARBA" id="ARBA00023136"/>
    </source>
</evidence>
<gene>
    <name evidence="9" type="ORF">SAMN04488090_1531</name>
</gene>
<feature type="transmembrane region" description="Helical" evidence="7">
    <location>
        <begin position="169"/>
        <end position="190"/>
    </location>
</feature>
<dbReference type="PANTHER" id="PTHR43731">
    <property type="entry name" value="RHOMBOID PROTEASE"/>
    <property type="match status" value="1"/>
</dbReference>
<dbReference type="GO" id="GO:0004252">
    <property type="term" value="F:serine-type endopeptidase activity"/>
    <property type="evidence" value="ECO:0007669"/>
    <property type="project" value="InterPro"/>
</dbReference>
<dbReference type="EMBL" id="FNGS01000003">
    <property type="protein sequence ID" value="SDL71600.1"/>
    <property type="molecule type" value="Genomic_DNA"/>
</dbReference>
<comment type="similarity">
    <text evidence="2">Belongs to the peptidase S54 family.</text>
</comment>
<dbReference type="PANTHER" id="PTHR43731:SF14">
    <property type="entry name" value="PRESENILIN-ASSOCIATED RHOMBOID-LIKE PROTEIN, MITOCHONDRIAL"/>
    <property type="match status" value="1"/>
</dbReference>